<protein>
    <submittedName>
        <fullName evidence="2">Uncharacterized protein</fullName>
    </submittedName>
</protein>
<keyword evidence="3" id="KW-1185">Reference proteome</keyword>
<dbReference type="Proteomes" id="UP000054549">
    <property type="component" value="Unassembled WGS sequence"/>
</dbReference>
<dbReference type="InParanoid" id="A0A0C2SWA8"/>
<gene>
    <name evidence="2" type="ORF">M378DRAFT_9029</name>
</gene>
<organism evidence="2 3">
    <name type="scientific">Amanita muscaria (strain Koide BX008)</name>
    <dbReference type="NCBI Taxonomy" id="946122"/>
    <lineage>
        <taxon>Eukaryota</taxon>
        <taxon>Fungi</taxon>
        <taxon>Dikarya</taxon>
        <taxon>Basidiomycota</taxon>
        <taxon>Agaricomycotina</taxon>
        <taxon>Agaricomycetes</taxon>
        <taxon>Agaricomycetidae</taxon>
        <taxon>Agaricales</taxon>
        <taxon>Pluteineae</taxon>
        <taxon>Amanitaceae</taxon>
        <taxon>Amanita</taxon>
    </lineage>
</organism>
<evidence type="ECO:0000256" key="1">
    <source>
        <dbReference type="SAM" id="MobiDB-lite"/>
    </source>
</evidence>
<dbReference type="AlphaFoldDB" id="A0A0C2SWA8"/>
<dbReference type="EMBL" id="KN818230">
    <property type="protein sequence ID" value="KIL67745.1"/>
    <property type="molecule type" value="Genomic_DNA"/>
</dbReference>
<evidence type="ECO:0000313" key="2">
    <source>
        <dbReference type="EMBL" id="KIL67745.1"/>
    </source>
</evidence>
<accession>A0A0C2SWA8</accession>
<proteinExistence type="predicted"/>
<dbReference type="PANTHER" id="PTHR37015:SF2">
    <property type="entry name" value="REVERSE TRANSCRIPTASE DOMAIN-CONTAINING PROTEIN"/>
    <property type="match status" value="1"/>
</dbReference>
<dbReference type="PANTHER" id="PTHR37015">
    <property type="entry name" value="REVERSE TRANSCRIPTASE DOMAIN-CONTAINING PROTEIN"/>
    <property type="match status" value="1"/>
</dbReference>
<sequence length="168" mass="19083">MLDLASYESSKDSEEYAGCAGGKNPTDIKQKLLRVLTTECELNAVRQALPLCAPNSNGGPSLSHASTLTILEFFEMTTKWLDYFKQLAAPLRFVDKRRNGEVRVRHSTTRYVPLFYHVFFQFHISTAVLSPQVQSSFITTEQVEAPKRARRQSQSQRPIYLAQTQIQP</sequence>
<dbReference type="OrthoDB" id="74545at2759"/>
<feature type="region of interest" description="Disordered" evidence="1">
    <location>
        <begin position="1"/>
        <end position="20"/>
    </location>
</feature>
<evidence type="ECO:0000313" key="3">
    <source>
        <dbReference type="Proteomes" id="UP000054549"/>
    </source>
</evidence>
<dbReference type="HOGENOM" id="CLU_1586059_0_0_1"/>
<dbReference type="STRING" id="946122.A0A0C2SWA8"/>
<reference evidence="2 3" key="1">
    <citation type="submission" date="2014-04" db="EMBL/GenBank/DDBJ databases">
        <title>Evolutionary Origins and Diversification of the Mycorrhizal Mutualists.</title>
        <authorList>
            <consortium name="DOE Joint Genome Institute"/>
            <consortium name="Mycorrhizal Genomics Consortium"/>
            <person name="Kohler A."/>
            <person name="Kuo A."/>
            <person name="Nagy L.G."/>
            <person name="Floudas D."/>
            <person name="Copeland A."/>
            <person name="Barry K.W."/>
            <person name="Cichocki N."/>
            <person name="Veneault-Fourrey C."/>
            <person name="LaButti K."/>
            <person name="Lindquist E.A."/>
            <person name="Lipzen A."/>
            <person name="Lundell T."/>
            <person name="Morin E."/>
            <person name="Murat C."/>
            <person name="Riley R."/>
            <person name="Ohm R."/>
            <person name="Sun H."/>
            <person name="Tunlid A."/>
            <person name="Henrissat B."/>
            <person name="Grigoriev I.V."/>
            <person name="Hibbett D.S."/>
            <person name="Martin F."/>
        </authorList>
    </citation>
    <scope>NUCLEOTIDE SEQUENCE [LARGE SCALE GENOMIC DNA]</scope>
    <source>
        <strain evidence="2 3">Koide BX008</strain>
    </source>
</reference>
<name>A0A0C2SWA8_AMAMK</name>